<organism evidence="2">
    <name type="scientific">Arundo donax</name>
    <name type="common">Giant reed</name>
    <name type="synonym">Donax arundinaceus</name>
    <dbReference type="NCBI Taxonomy" id="35708"/>
    <lineage>
        <taxon>Eukaryota</taxon>
        <taxon>Viridiplantae</taxon>
        <taxon>Streptophyta</taxon>
        <taxon>Embryophyta</taxon>
        <taxon>Tracheophyta</taxon>
        <taxon>Spermatophyta</taxon>
        <taxon>Magnoliopsida</taxon>
        <taxon>Liliopsida</taxon>
        <taxon>Poales</taxon>
        <taxon>Poaceae</taxon>
        <taxon>PACMAD clade</taxon>
        <taxon>Arundinoideae</taxon>
        <taxon>Arundineae</taxon>
        <taxon>Arundo</taxon>
    </lineage>
</organism>
<dbReference type="AlphaFoldDB" id="A0A0A9CFA5"/>
<evidence type="ECO:0000256" key="1">
    <source>
        <dbReference type="SAM" id="MobiDB-lite"/>
    </source>
</evidence>
<sequence length="67" mass="7233">MVIEAFCLPPCIMGRQGGTRPHRDTEPISADVLESQIRMGRGRGADSSLGTSLLKNGDAHLSDRNHC</sequence>
<proteinExistence type="predicted"/>
<protein>
    <submittedName>
        <fullName evidence="2">Uncharacterized protein</fullName>
    </submittedName>
</protein>
<name>A0A0A9CFA5_ARUDO</name>
<reference evidence="2" key="1">
    <citation type="submission" date="2014-09" db="EMBL/GenBank/DDBJ databases">
        <authorList>
            <person name="Magalhaes I.L.F."/>
            <person name="Oliveira U."/>
            <person name="Santos F.R."/>
            <person name="Vidigal T.H.D.A."/>
            <person name="Brescovit A.D."/>
            <person name="Santos A.J."/>
        </authorList>
    </citation>
    <scope>NUCLEOTIDE SEQUENCE</scope>
    <source>
        <tissue evidence="2">Shoot tissue taken approximately 20 cm above the soil surface</tissue>
    </source>
</reference>
<accession>A0A0A9CFA5</accession>
<dbReference type="EMBL" id="GBRH01223624">
    <property type="protein sequence ID" value="JAD74271.1"/>
    <property type="molecule type" value="Transcribed_RNA"/>
</dbReference>
<feature type="region of interest" description="Disordered" evidence="1">
    <location>
        <begin position="41"/>
        <end position="67"/>
    </location>
</feature>
<evidence type="ECO:0000313" key="2">
    <source>
        <dbReference type="EMBL" id="JAD74271.1"/>
    </source>
</evidence>
<feature type="compositionally biased region" description="Basic and acidic residues" evidence="1">
    <location>
        <begin position="57"/>
        <end position="67"/>
    </location>
</feature>
<reference evidence="2" key="2">
    <citation type="journal article" date="2015" name="Data Brief">
        <title>Shoot transcriptome of the giant reed, Arundo donax.</title>
        <authorList>
            <person name="Barrero R.A."/>
            <person name="Guerrero F.D."/>
            <person name="Moolhuijzen P."/>
            <person name="Goolsby J.A."/>
            <person name="Tidwell J."/>
            <person name="Bellgard S.E."/>
            <person name="Bellgard M.I."/>
        </authorList>
    </citation>
    <scope>NUCLEOTIDE SEQUENCE</scope>
    <source>
        <tissue evidence="2">Shoot tissue taken approximately 20 cm above the soil surface</tissue>
    </source>
</reference>